<sequence length="439" mass="50613">MKESILSLTGLQWKEIRSGEALEAEFELRQAGFVEMNMTARSESDWRIADNEASVLRMTLNGEYNQDCVLFYGDRPLTYTRLLGALKPGAYRLRFEFSEQLSSPQVRRAFIDSVELLRIGVDSELYEIYRHAPVLYGRNLYSPHDSRYTDTPLLLFYWEEPREDGRMIEYQIMFSHEDEGTPTPLLMSKWGRTTDIEWVYRVFVDADGSVRHAEFQGPHHKTTAHRGNTLMGGHPVLQVATANGMVHDEVTSAYRFLFPPIHRWRPEREPRERVMDAFPFTYQVTAWEMLRQFPMEQPHVLNSFQLTDLRHYLYVQTAKQTIDPKVKTSIDIQVKLKGVSGWFSGSFGDLKHGNFRCAYDGPYSQFSTTVKLPPGTGYADIEEICAVWLPGGEEQVVVPEFKAMFLDADYLPQPAVRSDSPVTVTKAQPRQTLWRGEGR</sequence>
<gene>
    <name evidence="1" type="ORF">PAESOLCIP111_02207</name>
</gene>
<organism evidence="1 2">
    <name type="scientific">Paenibacillus solanacearum</name>
    <dbReference type="NCBI Taxonomy" id="2048548"/>
    <lineage>
        <taxon>Bacteria</taxon>
        <taxon>Bacillati</taxon>
        <taxon>Bacillota</taxon>
        <taxon>Bacilli</taxon>
        <taxon>Bacillales</taxon>
        <taxon>Paenibacillaceae</taxon>
        <taxon>Paenibacillus</taxon>
    </lineage>
</organism>
<dbReference type="Proteomes" id="UP000693672">
    <property type="component" value="Unassembled WGS sequence"/>
</dbReference>
<proteinExistence type="predicted"/>
<reference evidence="1" key="1">
    <citation type="submission" date="2021-06" db="EMBL/GenBank/DDBJ databases">
        <authorList>
            <person name="Criscuolo A."/>
        </authorList>
    </citation>
    <scope>NUCLEOTIDE SEQUENCE</scope>
    <source>
        <strain evidence="1">CIP111600</strain>
    </source>
</reference>
<protein>
    <submittedName>
        <fullName evidence="1">Uncharacterized protein</fullName>
    </submittedName>
</protein>
<name>A0A916NQ15_9BACL</name>
<evidence type="ECO:0000313" key="1">
    <source>
        <dbReference type="EMBL" id="CAG7619366.1"/>
    </source>
</evidence>
<dbReference type="RefSeq" id="WP_218091985.1">
    <property type="nucleotide sequence ID" value="NZ_CAJVAS010000007.1"/>
</dbReference>
<accession>A0A916NQ15</accession>
<dbReference type="AlphaFoldDB" id="A0A916NQ15"/>
<dbReference type="EMBL" id="CAJVAS010000007">
    <property type="protein sequence ID" value="CAG7619366.1"/>
    <property type="molecule type" value="Genomic_DNA"/>
</dbReference>
<keyword evidence="2" id="KW-1185">Reference proteome</keyword>
<evidence type="ECO:0000313" key="2">
    <source>
        <dbReference type="Proteomes" id="UP000693672"/>
    </source>
</evidence>
<comment type="caution">
    <text evidence="1">The sequence shown here is derived from an EMBL/GenBank/DDBJ whole genome shotgun (WGS) entry which is preliminary data.</text>
</comment>